<protein>
    <submittedName>
        <fullName evidence="1">Uncharacterized protein</fullName>
    </submittedName>
</protein>
<dbReference type="STRING" id="1091494.MEALZ_3277"/>
<evidence type="ECO:0000313" key="2">
    <source>
        <dbReference type="Proteomes" id="UP000008315"/>
    </source>
</evidence>
<reference evidence="2" key="1">
    <citation type="journal article" date="2012" name="J. Bacteriol.">
        <title>Genome sequence of the haloalkaliphilic methanotrophic bacterium Methylomicrobium alcaliphilum 20Z.</title>
        <authorList>
            <person name="Vuilleumier S."/>
            <person name="Khmelenina V.N."/>
            <person name="Bringel F."/>
            <person name="Reshetnikov A.S."/>
            <person name="Lajus A."/>
            <person name="Mangenot S."/>
            <person name="Rouy Z."/>
            <person name="Op den Camp H.J."/>
            <person name="Jetten M.S."/>
            <person name="Dispirito A.A."/>
            <person name="Dunfield P."/>
            <person name="Klotz M.G."/>
            <person name="Semrau J.D."/>
            <person name="Stein L.Y."/>
            <person name="Barbe V."/>
            <person name="Medigue C."/>
            <person name="Trotsenko Y.A."/>
            <person name="Kalyuzhnaya M.G."/>
        </authorList>
    </citation>
    <scope>NUCLEOTIDE SEQUENCE [LARGE SCALE GENOMIC DNA]</scope>
    <source>
        <strain evidence="2">DSM 19304 / NCIMB 14124 / VKM B-2133 / 20Z</strain>
    </source>
</reference>
<evidence type="ECO:0000313" key="1">
    <source>
        <dbReference type="EMBL" id="CCE24942.1"/>
    </source>
</evidence>
<proteinExistence type="predicted"/>
<name>G4T4D1_META2</name>
<dbReference type="EMBL" id="FO082060">
    <property type="protein sequence ID" value="CCE24942.1"/>
    <property type="molecule type" value="Genomic_DNA"/>
</dbReference>
<keyword evidence="2" id="KW-1185">Reference proteome</keyword>
<dbReference type="KEGG" id="mah:MEALZ_3277"/>
<accession>G4T4D1</accession>
<dbReference type="AlphaFoldDB" id="G4T4D1"/>
<gene>
    <name evidence="1" type="ordered locus">MEALZ_3277</name>
</gene>
<dbReference type="HOGENOM" id="CLU_2974224_0_0_6"/>
<organism evidence="1 2">
    <name type="scientific">Methylotuvimicrobium alcaliphilum (strain DSM 19304 / NCIMB 14124 / VKM B-2133 / 20Z)</name>
    <name type="common">Methylomicrobium alcaliphilum</name>
    <dbReference type="NCBI Taxonomy" id="1091494"/>
    <lineage>
        <taxon>Bacteria</taxon>
        <taxon>Pseudomonadati</taxon>
        <taxon>Pseudomonadota</taxon>
        <taxon>Gammaproteobacteria</taxon>
        <taxon>Methylococcales</taxon>
        <taxon>Methylococcaceae</taxon>
        <taxon>Methylotuvimicrobium</taxon>
    </lineage>
</organism>
<sequence length="58" mass="6382">MVCEFLKMPGLSGLGYSLNTGQLKVNPFVVSPSAKLRRALSNHGRINRPPFDRLRANG</sequence>
<dbReference type="Proteomes" id="UP000008315">
    <property type="component" value="Chromosome"/>
</dbReference>